<dbReference type="Proteomes" id="UP000252355">
    <property type="component" value="Unassembled WGS sequence"/>
</dbReference>
<proteinExistence type="predicted"/>
<comment type="caution">
    <text evidence="2">The sequence shown here is derived from an EMBL/GenBank/DDBJ whole genome shotgun (WGS) entry which is preliminary data.</text>
</comment>
<sequence>MSLNEILGHRFFGLWCLLLAFALLAARPRPTGNGGPQPQAEEAGTLVPAWAIWALTAAAAWAWVVVLARSLPPWRVTMTWGAEGLVLFDSRAPLWAAVGVWGLLRRQGAALADLAPYMLAGAWIADPGAFTLPWVAGGYQTFAPGEGLPNLLVLALPLLVWFRGAKPSSARLSPGDAVAGPGDIELISVLIAACFWGLLPALAMVMLAAGPGWSGEPSPSTIDIFSPPAGLRQAGALALFVAALLEWLETSTIAVGGPAGGLAAAALFAVGRILPIVGKMVS</sequence>
<keyword evidence="1" id="KW-0472">Membrane</keyword>
<feature type="transmembrane region" description="Helical" evidence="1">
    <location>
        <begin position="114"/>
        <end position="136"/>
    </location>
</feature>
<name>A0A367ZJR5_9BACT</name>
<protein>
    <submittedName>
        <fullName evidence="2">Uncharacterized protein</fullName>
    </submittedName>
</protein>
<feature type="transmembrane region" description="Helical" evidence="1">
    <location>
        <begin position="148"/>
        <end position="165"/>
    </location>
</feature>
<feature type="transmembrane region" description="Helical" evidence="1">
    <location>
        <begin position="260"/>
        <end position="278"/>
    </location>
</feature>
<dbReference type="EMBL" id="QOQW01000027">
    <property type="protein sequence ID" value="RCK78097.1"/>
    <property type="molecule type" value="Genomic_DNA"/>
</dbReference>
<accession>A0A367ZJR5</accession>
<keyword evidence="1" id="KW-1133">Transmembrane helix</keyword>
<evidence type="ECO:0000256" key="1">
    <source>
        <dbReference type="SAM" id="Phobius"/>
    </source>
</evidence>
<feature type="transmembrane region" description="Helical" evidence="1">
    <location>
        <begin position="50"/>
        <end position="68"/>
    </location>
</feature>
<feature type="transmembrane region" description="Helical" evidence="1">
    <location>
        <begin position="186"/>
        <end position="209"/>
    </location>
</feature>
<gene>
    <name evidence="2" type="ORF">OZSIB_1746</name>
</gene>
<organism evidence="2 3">
    <name type="scientific">Candidatus Ozemobacter sibiricus</name>
    <dbReference type="NCBI Taxonomy" id="2268124"/>
    <lineage>
        <taxon>Bacteria</taxon>
        <taxon>Candidatus Ozemobacteria</taxon>
        <taxon>Candidatus Ozemobacterales</taxon>
        <taxon>Candidatus Ozemobacteraceae</taxon>
        <taxon>Candidatus Ozemobacter</taxon>
    </lineage>
</organism>
<evidence type="ECO:0000313" key="3">
    <source>
        <dbReference type="Proteomes" id="UP000252355"/>
    </source>
</evidence>
<reference evidence="2 3" key="1">
    <citation type="submission" date="2018-05" db="EMBL/GenBank/DDBJ databases">
        <title>A metagenomic window into the 2 km-deep terrestrial subsurface aquifer revealed taxonomically and functionally diverse microbial community comprising novel uncultured bacterial lineages.</title>
        <authorList>
            <person name="Kadnikov V.V."/>
            <person name="Mardanov A.V."/>
            <person name="Beletsky A.V."/>
            <person name="Banks D."/>
            <person name="Pimenov N.V."/>
            <person name="Frank Y.A."/>
            <person name="Karnachuk O.V."/>
            <person name="Ravin N.V."/>
        </authorList>
    </citation>
    <scope>NUCLEOTIDE SEQUENCE [LARGE SCALE GENOMIC DNA]</scope>
    <source>
        <strain evidence="2">BY5</strain>
    </source>
</reference>
<keyword evidence="1" id="KW-0812">Transmembrane</keyword>
<evidence type="ECO:0000313" key="2">
    <source>
        <dbReference type="EMBL" id="RCK78097.1"/>
    </source>
</evidence>
<dbReference type="AlphaFoldDB" id="A0A367ZJR5"/>